<feature type="region of interest" description="Disordered" evidence="1">
    <location>
        <begin position="639"/>
        <end position="658"/>
    </location>
</feature>
<reference evidence="2 3" key="1">
    <citation type="submission" date="2018-11" db="EMBL/GenBank/DDBJ databases">
        <title>Genome sequence of Saitozyma podzolica DSM 27192.</title>
        <authorList>
            <person name="Aliyu H."/>
            <person name="Gorte O."/>
            <person name="Ochsenreither K."/>
        </authorList>
    </citation>
    <scope>NUCLEOTIDE SEQUENCE [LARGE SCALE GENOMIC DNA]</scope>
    <source>
        <strain evidence="2 3">DSM 27192</strain>
    </source>
</reference>
<evidence type="ECO:0000313" key="3">
    <source>
        <dbReference type="Proteomes" id="UP000279259"/>
    </source>
</evidence>
<sequence length="894" mass="97597">MKSLIRLRRIALQHGLPRSSPRIRSVSTLSSLYPNSPLTLSPTTDFLPGTPAFASSSSSHNPGGSSTSLADRSLRQLLRQISSDASASPETDGFFTPSPRPSSSFAPTALLSSLPASEARVNGDEVVKRLREIVQQPKASRTDSVAKQNWHFYRSLPLTTRRSLPADVLQRMLRAVVPAEQGLPSISAVRSLSPGIHGEFNRAFKQKWQRRLQAVVSDMIHSSSTVEAHGATMELPTLKDFSFVLGRLGRVGMWRHCEAISREVEARGMAMDEEIMAKRVWAMARALEIPRSRYSPKPDGKPIADALWGVLAQVEKSDIQTSRLLVNNIISTVGLLQRHFSSGQRRSESLSDDTFKARLDDLMDEVLTKMCGVDLQYFTLAPPSASASVSTTSEVGRRQLSSHALRAVLYHALRTGGVYRMLSAFETLVERSPQQEQADGEARHGGVVLDQEEDMESWPTLSEMEAMEREERQSRGIFGRVKTQGESVFGHPDICGTRVNKLTSGEDVQRDASTLVPSAAAGQIDLTTSPDPTVTETVGDDAGAAEARTFNHFLPPLQSPLVTATPPSPLPASALQGNVHALPASYRMLEKGAIHSLILAACDARNLPLALHILRSAMRITAEVRHAWLGRLLSRTNQDLPDALPTPTSAGSLTPLRDAPPRLGLEAEWFTRVHTLTNKMWPHGRTADKNVLLPRFWSILEDAARQIKAEQAILQSPLAQRAATSNPSFTPTSDVSAPDAITGVDIDININIDSAADGTADHKIPGLANIFDLSSAAASLDSTLASIEQIRSTSIAQRQREVLNKQRRTAAWRIRRGERLQSIAADKAASALGVVDRRAARRRTVKVEGVEGATRPGIMRKSELIDDERTSLECQEGGRPDLRERLIVDGQCPA</sequence>
<dbReference type="Proteomes" id="UP000279259">
    <property type="component" value="Unassembled WGS sequence"/>
</dbReference>
<feature type="region of interest" description="Disordered" evidence="1">
    <location>
        <begin position="82"/>
        <end position="108"/>
    </location>
</feature>
<keyword evidence="3" id="KW-1185">Reference proteome</keyword>
<dbReference type="EMBL" id="RSCD01000011">
    <property type="protein sequence ID" value="RSH90225.1"/>
    <property type="molecule type" value="Genomic_DNA"/>
</dbReference>
<name>A0A427YGC9_9TREE</name>
<accession>A0A427YGC9</accession>
<organism evidence="2 3">
    <name type="scientific">Saitozyma podzolica</name>
    <dbReference type="NCBI Taxonomy" id="1890683"/>
    <lineage>
        <taxon>Eukaryota</taxon>
        <taxon>Fungi</taxon>
        <taxon>Dikarya</taxon>
        <taxon>Basidiomycota</taxon>
        <taxon>Agaricomycotina</taxon>
        <taxon>Tremellomycetes</taxon>
        <taxon>Tremellales</taxon>
        <taxon>Trimorphomycetaceae</taxon>
        <taxon>Saitozyma</taxon>
    </lineage>
</organism>
<dbReference type="AlphaFoldDB" id="A0A427YGC9"/>
<evidence type="ECO:0000256" key="1">
    <source>
        <dbReference type="SAM" id="MobiDB-lite"/>
    </source>
</evidence>
<gene>
    <name evidence="2" type="ORF">EHS25_001559</name>
</gene>
<evidence type="ECO:0000313" key="2">
    <source>
        <dbReference type="EMBL" id="RSH90225.1"/>
    </source>
</evidence>
<proteinExistence type="predicted"/>
<feature type="compositionally biased region" description="Low complexity" evidence="1">
    <location>
        <begin position="94"/>
        <end position="108"/>
    </location>
</feature>
<protein>
    <submittedName>
        <fullName evidence="2">Uncharacterized protein</fullName>
    </submittedName>
</protein>
<comment type="caution">
    <text evidence="2">The sequence shown here is derived from an EMBL/GenBank/DDBJ whole genome shotgun (WGS) entry which is preliminary data.</text>
</comment>